<evidence type="ECO:0000313" key="3">
    <source>
        <dbReference type="Proteomes" id="UP000789508"/>
    </source>
</evidence>
<dbReference type="InterPro" id="IPR011990">
    <property type="entry name" value="TPR-like_helical_dom_sf"/>
</dbReference>
<accession>A0A9N9AHH0</accession>
<dbReference type="PANTHER" id="PTHR11102">
    <property type="entry name" value="SEL-1-LIKE PROTEIN"/>
    <property type="match status" value="1"/>
</dbReference>
<dbReference type="OrthoDB" id="2384430at2759"/>
<dbReference type="EMBL" id="CAJVPS010001237">
    <property type="protein sequence ID" value="CAG8530450.1"/>
    <property type="molecule type" value="Genomic_DNA"/>
</dbReference>
<reference evidence="2" key="1">
    <citation type="submission" date="2021-06" db="EMBL/GenBank/DDBJ databases">
        <authorList>
            <person name="Kallberg Y."/>
            <person name="Tangrot J."/>
            <person name="Rosling A."/>
        </authorList>
    </citation>
    <scope>NUCLEOTIDE SEQUENCE</scope>
    <source>
        <strain evidence="2">FL130A</strain>
    </source>
</reference>
<dbReference type="AlphaFoldDB" id="A0A9N9AHH0"/>
<dbReference type="InterPro" id="IPR006597">
    <property type="entry name" value="Sel1-like"/>
</dbReference>
<comment type="similarity">
    <text evidence="1">Belongs to the sel-1 family.</text>
</comment>
<dbReference type="SUPFAM" id="SSF81901">
    <property type="entry name" value="HCP-like"/>
    <property type="match status" value="2"/>
</dbReference>
<dbReference type="Proteomes" id="UP000789508">
    <property type="component" value="Unassembled WGS sequence"/>
</dbReference>
<gene>
    <name evidence="2" type="ORF">ALEPTO_LOCUS4910</name>
</gene>
<dbReference type="PANTHER" id="PTHR11102:SF160">
    <property type="entry name" value="ERAD-ASSOCIATED E3 UBIQUITIN-PROTEIN LIGASE COMPONENT HRD3"/>
    <property type="match status" value="1"/>
</dbReference>
<dbReference type="InterPro" id="IPR050767">
    <property type="entry name" value="Sel1_AlgK"/>
</dbReference>
<keyword evidence="3" id="KW-1185">Reference proteome</keyword>
<organism evidence="2 3">
    <name type="scientific">Ambispora leptoticha</name>
    <dbReference type="NCBI Taxonomy" id="144679"/>
    <lineage>
        <taxon>Eukaryota</taxon>
        <taxon>Fungi</taxon>
        <taxon>Fungi incertae sedis</taxon>
        <taxon>Mucoromycota</taxon>
        <taxon>Glomeromycotina</taxon>
        <taxon>Glomeromycetes</taxon>
        <taxon>Archaeosporales</taxon>
        <taxon>Ambisporaceae</taxon>
        <taxon>Ambispora</taxon>
    </lineage>
</organism>
<evidence type="ECO:0000256" key="1">
    <source>
        <dbReference type="ARBA" id="ARBA00038101"/>
    </source>
</evidence>
<dbReference type="Pfam" id="PF08238">
    <property type="entry name" value="Sel1"/>
    <property type="match status" value="6"/>
</dbReference>
<evidence type="ECO:0000313" key="2">
    <source>
        <dbReference type="EMBL" id="CAG8530450.1"/>
    </source>
</evidence>
<sequence length="288" mass="33612">MDSCEMLDPEIHNDESNQILHELITKFDLLNQQLVDDDQLAALINTWLEENRFDATNIFKLVCSNIEKIRTPSLLGIFYSFGIGTPRNEISALRWFDIAAKLHDPLSQCMIGQWFQDQHDFNRAFHWYKLSATQNHPHSQFLLASLICVRCTDNIEHNQEKAFEWMLKAASKNHLKAQYFLGNFYYHGTGIPSNYEKAFSWYKIAASRGHEKAINEVAECYERGCGTVCNTRKAFYWYLKAASFNGFESCDSKLTVAEYYNNGFGTEKDIHQKLKWYRRASRYKSISF</sequence>
<dbReference type="SMART" id="SM00671">
    <property type="entry name" value="SEL1"/>
    <property type="match status" value="6"/>
</dbReference>
<dbReference type="Gene3D" id="1.25.40.10">
    <property type="entry name" value="Tetratricopeptide repeat domain"/>
    <property type="match status" value="2"/>
</dbReference>
<protein>
    <submittedName>
        <fullName evidence="2">8374_t:CDS:1</fullName>
    </submittedName>
</protein>
<proteinExistence type="inferred from homology"/>
<name>A0A9N9AHH0_9GLOM</name>
<comment type="caution">
    <text evidence="2">The sequence shown here is derived from an EMBL/GenBank/DDBJ whole genome shotgun (WGS) entry which is preliminary data.</text>
</comment>